<dbReference type="Proteomes" id="UP000248168">
    <property type="component" value="Unassembled WGS sequence"/>
</dbReference>
<dbReference type="EMBL" id="OUNR01000001">
    <property type="protein sequence ID" value="SPP63261.1"/>
    <property type="molecule type" value="Genomic_DNA"/>
</dbReference>
<dbReference type="OrthoDB" id="9785764at2"/>
<proteinExistence type="predicted"/>
<evidence type="ECO:0000313" key="2">
    <source>
        <dbReference type="EMBL" id="SPP63261.1"/>
    </source>
</evidence>
<organism evidence="2 3">
    <name type="scientific">Nitrospira lenta</name>
    <dbReference type="NCBI Taxonomy" id="1436998"/>
    <lineage>
        <taxon>Bacteria</taxon>
        <taxon>Pseudomonadati</taxon>
        <taxon>Nitrospirota</taxon>
        <taxon>Nitrospiria</taxon>
        <taxon>Nitrospirales</taxon>
        <taxon>Nitrospiraceae</taxon>
        <taxon>Nitrospira</taxon>
    </lineage>
</organism>
<evidence type="ECO:0000256" key="1">
    <source>
        <dbReference type="SAM" id="MobiDB-lite"/>
    </source>
</evidence>
<feature type="region of interest" description="Disordered" evidence="1">
    <location>
        <begin position="73"/>
        <end position="97"/>
    </location>
</feature>
<reference evidence="3" key="1">
    <citation type="submission" date="2018-04" db="EMBL/GenBank/DDBJ databases">
        <authorList>
            <person name="Lucker S."/>
            <person name="Sakoula D."/>
        </authorList>
    </citation>
    <scope>NUCLEOTIDE SEQUENCE [LARGE SCALE GENOMIC DNA]</scope>
</reference>
<sequence>MTNNTTPKTLTNDEKKAADAAFAGRPFNASWSASARTVYDGIVNALPKDAVPALPEVDAVLAELEATLPAVSHVEHAPLSDTDSKPEDAAADTTAESNVPTIRDRQEAIQSGILIDVTPTAKELGLTFPVTITKPLWDLGIVTNHSLSQEEQTGRLRDILMAFRLRLASLATVSPLIDFPALLAMPPSTVPQPVPLFAIIQPDSGNQANVTLLLPNEVSLTITPSN</sequence>
<name>A0A330L0E3_9BACT</name>
<dbReference type="RefSeq" id="WP_121987819.1">
    <property type="nucleotide sequence ID" value="NZ_OUNR01000001.1"/>
</dbReference>
<gene>
    <name evidence="2" type="ORF">NITLEN_10347</name>
</gene>
<evidence type="ECO:0000313" key="3">
    <source>
        <dbReference type="Proteomes" id="UP000248168"/>
    </source>
</evidence>
<keyword evidence="3" id="KW-1185">Reference proteome</keyword>
<dbReference type="InParanoid" id="A0A330L0E3"/>
<accession>A0A330L0E3</accession>
<protein>
    <submittedName>
        <fullName evidence="2">Uncharacterized protein</fullName>
    </submittedName>
</protein>
<feature type="compositionally biased region" description="Basic and acidic residues" evidence="1">
    <location>
        <begin position="73"/>
        <end position="88"/>
    </location>
</feature>
<dbReference type="AlphaFoldDB" id="A0A330L0E3"/>